<protein>
    <submittedName>
        <fullName evidence="1">Uncharacterized protein</fullName>
    </submittedName>
</protein>
<reference evidence="2" key="2">
    <citation type="submission" date="2015-01" db="EMBL/GenBank/DDBJ databases">
        <title>Evolutionary Origins and Diversification of the Mycorrhizal Mutualists.</title>
        <authorList>
            <consortium name="DOE Joint Genome Institute"/>
            <consortium name="Mycorrhizal Genomics Consortium"/>
            <person name="Kohler A."/>
            <person name="Kuo A."/>
            <person name="Nagy L.G."/>
            <person name="Floudas D."/>
            <person name="Copeland A."/>
            <person name="Barry K.W."/>
            <person name="Cichocki N."/>
            <person name="Veneault-Fourrey C."/>
            <person name="LaButti K."/>
            <person name="Lindquist E.A."/>
            <person name="Lipzen A."/>
            <person name="Lundell T."/>
            <person name="Morin E."/>
            <person name="Murat C."/>
            <person name="Riley R."/>
            <person name="Ohm R."/>
            <person name="Sun H."/>
            <person name="Tunlid A."/>
            <person name="Henrissat B."/>
            <person name="Grigoriev I.V."/>
            <person name="Hibbett D.S."/>
            <person name="Martin F."/>
        </authorList>
    </citation>
    <scope>NUCLEOTIDE SEQUENCE [LARGE SCALE GENOMIC DNA]</scope>
    <source>
        <strain evidence="2">Marx 270</strain>
    </source>
</reference>
<evidence type="ECO:0000313" key="2">
    <source>
        <dbReference type="Proteomes" id="UP000054217"/>
    </source>
</evidence>
<name>A0A0C3JJU0_PISTI</name>
<organism evidence="1 2">
    <name type="scientific">Pisolithus tinctorius Marx 270</name>
    <dbReference type="NCBI Taxonomy" id="870435"/>
    <lineage>
        <taxon>Eukaryota</taxon>
        <taxon>Fungi</taxon>
        <taxon>Dikarya</taxon>
        <taxon>Basidiomycota</taxon>
        <taxon>Agaricomycotina</taxon>
        <taxon>Agaricomycetes</taxon>
        <taxon>Agaricomycetidae</taxon>
        <taxon>Boletales</taxon>
        <taxon>Sclerodermatineae</taxon>
        <taxon>Pisolithaceae</taxon>
        <taxon>Pisolithus</taxon>
    </lineage>
</organism>
<reference evidence="1 2" key="1">
    <citation type="submission" date="2014-04" db="EMBL/GenBank/DDBJ databases">
        <authorList>
            <consortium name="DOE Joint Genome Institute"/>
            <person name="Kuo A."/>
            <person name="Kohler A."/>
            <person name="Costa M.D."/>
            <person name="Nagy L.G."/>
            <person name="Floudas D."/>
            <person name="Copeland A."/>
            <person name="Barry K.W."/>
            <person name="Cichocki N."/>
            <person name="Veneault-Fourrey C."/>
            <person name="LaButti K."/>
            <person name="Lindquist E.A."/>
            <person name="Lipzen A."/>
            <person name="Lundell T."/>
            <person name="Morin E."/>
            <person name="Murat C."/>
            <person name="Sun H."/>
            <person name="Tunlid A."/>
            <person name="Henrissat B."/>
            <person name="Grigoriev I.V."/>
            <person name="Hibbett D.S."/>
            <person name="Martin F."/>
            <person name="Nordberg H.P."/>
            <person name="Cantor M.N."/>
            <person name="Hua S.X."/>
        </authorList>
    </citation>
    <scope>NUCLEOTIDE SEQUENCE [LARGE SCALE GENOMIC DNA]</scope>
    <source>
        <strain evidence="1 2">Marx 270</strain>
    </source>
</reference>
<dbReference type="STRING" id="870435.A0A0C3JJU0"/>
<proteinExistence type="predicted"/>
<accession>A0A0C3JJU0</accession>
<dbReference type="AlphaFoldDB" id="A0A0C3JJU0"/>
<evidence type="ECO:0000313" key="1">
    <source>
        <dbReference type="EMBL" id="KIO09368.1"/>
    </source>
</evidence>
<dbReference type="OrthoDB" id="2576334at2759"/>
<dbReference type="HOGENOM" id="CLU_143650_0_0_1"/>
<dbReference type="Proteomes" id="UP000054217">
    <property type="component" value="Unassembled WGS sequence"/>
</dbReference>
<gene>
    <name evidence="1" type="ORF">M404DRAFT_131273</name>
</gene>
<dbReference type="Gene3D" id="2.60.120.260">
    <property type="entry name" value="Galactose-binding domain-like"/>
    <property type="match status" value="1"/>
</dbReference>
<dbReference type="EMBL" id="KN831954">
    <property type="protein sequence ID" value="KIO09368.1"/>
    <property type="molecule type" value="Genomic_DNA"/>
</dbReference>
<sequence>MAGNLSTLSIGNESPEVAYFPSVNLEPSENITAGWQLQYTGSGVANSPGQVGEGTSYHYTNLNGASFLILWNGTGIDLMGTASNASYLIALDGHTLPSASYNATDTLLASLNDLEYTNHTLLLTTAITNSNTANAYLTFTEATISYAPPASAAK</sequence>
<keyword evidence="2" id="KW-1185">Reference proteome</keyword>
<dbReference type="InParanoid" id="A0A0C3JJU0"/>